<dbReference type="Gene3D" id="1.10.260.40">
    <property type="entry name" value="lambda repressor-like DNA-binding domains"/>
    <property type="match status" value="1"/>
</dbReference>
<accession>A0A1Y4SYX0</accession>
<dbReference type="InterPro" id="IPR010982">
    <property type="entry name" value="Lambda_DNA-bd_dom_sf"/>
</dbReference>
<evidence type="ECO:0000256" key="1">
    <source>
        <dbReference type="ARBA" id="ARBA00023015"/>
    </source>
</evidence>
<evidence type="ECO:0000313" key="6">
    <source>
        <dbReference type="Proteomes" id="UP000195305"/>
    </source>
</evidence>
<dbReference type="AlphaFoldDB" id="A0A1Y4SYX0"/>
<dbReference type="SMART" id="SM00530">
    <property type="entry name" value="HTH_XRE"/>
    <property type="match status" value="1"/>
</dbReference>
<feature type="domain" description="HTH cro/C1-type" evidence="4">
    <location>
        <begin position="12"/>
        <end position="66"/>
    </location>
</feature>
<dbReference type="PANTHER" id="PTHR46797:SF23">
    <property type="entry name" value="HTH-TYPE TRANSCRIPTIONAL REGULATOR SUTR"/>
    <property type="match status" value="1"/>
</dbReference>
<organism evidence="5 6">
    <name type="scientific">Massilimicrobiota timonensis</name>
    <dbReference type="NCBI Taxonomy" id="1776392"/>
    <lineage>
        <taxon>Bacteria</taxon>
        <taxon>Bacillati</taxon>
        <taxon>Bacillota</taxon>
        <taxon>Erysipelotrichia</taxon>
        <taxon>Erysipelotrichales</taxon>
        <taxon>Erysipelotrichaceae</taxon>
        <taxon>Massilimicrobiota</taxon>
    </lineage>
</organism>
<dbReference type="SUPFAM" id="SSF47413">
    <property type="entry name" value="lambda repressor-like DNA-binding domains"/>
    <property type="match status" value="1"/>
</dbReference>
<evidence type="ECO:0000256" key="3">
    <source>
        <dbReference type="ARBA" id="ARBA00023163"/>
    </source>
</evidence>
<evidence type="ECO:0000256" key="2">
    <source>
        <dbReference type="ARBA" id="ARBA00023125"/>
    </source>
</evidence>
<dbReference type="Proteomes" id="UP000195305">
    <property type="component" value="Unassembled WGS sequence"/>
</dbReference>
<dbReference type="InterPro" id="IPR050807">
    <property type="entry name" value="TransReg_Diox_bact_type"/>
</dbReference>
<keyword evidence="3" id="KW-0804">Transcription</keyword>
<keyword evidence="2" id="KW-0238">DNA-binding</keyword>
<dbReference type="CDD" id="cd00093">
    <property type="entry name" value="HTH_XRE"/>
    <property type="match status" value="1"/>
</dbReference>
<dbReference type="OrthoDB" id="9814553at2"/>
<dbReference type="InterPro" id="IPR001387">
    <property type="entry name" value="Cro/C1-type_HTH"/>
</dbReference>
<dbReference type="RefSeq" id="WP_087358353.1">
    <property type="nucleotide sequence ID" value="NZ_AP031415.1"/>
</dbReference>
<dbReference type="GO" id="GO:0003677">
    <property type="term" value="F:DNA binding"/>
    <property type="evidence" value="ECO:0007669"/>
    <property type="project" value="UniProtKB-KW"/>
</dbReference>
<keyword evidence="1" id="KW-0805">Transcription regulation</keyword>
<protein>
    <submittedName>
        <fullName evidence="5">Transcriptional regulator</fullName>
    </submittedName>
</protein>
<evidence type="ECO:0000259" key="4">
    <source>
        <dbReference type="PROSITE" id="PS50943"/>
    </source>
</evidence>
<dbReference type="EMBL" id="NFLJ01000022">
    <property type="protein sequence ID" value="OUQ33963.1"/>
    <property type="molecule type" value="Genomic_DNA"/>
</dbReference>
<name>A0A1Y4SYX0_9FIRM</name>
<sequence length="78" mass="9341">MENINVRFGRRIKELRLMQNVSQEELGFRCQLSKNYVSDVERGRRNVSLKVVEKFALGLKVPVYYLFVWHEDEETVHL</sequence>
<dbReference type="GO" id="GO:0003700">
    <property type="term" value="F:DNA-binding transcription factor activity"/>
    <property type="evidence" value="ECO:0007669"/>
    <property type="project" value="TreeGrafter"/>
</dbReference>
<dbReference type="PANTHER" id="PTHR46797">
    <property type="entry name" value="HTH-TYPE TRANSCRIPTIONAL REGULATOR"/>
    <property type="match status" value="1"/>
</dbReference>
<proteinExistence type="predicted"/>
<comment type="caution">
    <text evidence="5">The sequence shown here is derived from an EMBL/GenBank/DDBJ whole genome shotgun (WGS) entry which is preliminary data.</text>
</comment>
<dbReference type="Pfam" id="PF01381">
    <property type="entry name" value="HTH_3"/>
    <property type="match status" value="1"/>
</dbReference>
<reference evidence="5 6" key="1">
    <citation type="journal article" date="2018" name="BMC Genomics">
        <title>Whole genome sequencing and function prediction of 133 gut anaerobes isolated from chicken caecum in pure cultures.</title>
        <authorList>
            <person name="Medvecky M."/>
            <person name="Cejkova D."/>
            <person name="Polansky O."/>
            <person name="Karasova D."/>
            <person name="Kubasova T."/>
            <person name="Cizek A."/>
            <person name="Rychlik I."/>
        </authorList>
    </citation>
    <scope>NUCLEOTIDE SEQUENCE [LARGE SCALE GENOMIC DNA]</scope>
    <source>
        <strain evidence="5 6">An13</strain>
    </source>
</reference>
<dbReference type="GO" id="GO:0005829">
    <property type="term" value="C:cytosol"/>
    <property type="evidence" value="ECO:0007669"/>
    <property type="project" value="TreeGrafter"/>
</dbReference>
<gene>
    <name evidence="5" type="ORF">B5E75_08480</name>
</gene>
<evidence type="ECO:0000313" key="5">
    <source>
        <dbReference type="EMBL" id="OUQ33963.1"/>
    </source>
</evidence>
<keyword evidence="6" id="KW-1185">Reference proteome</keyword>
<dbReference type="PROSITE" id="PS50943">
    <property type="entry name" value="HTH_CROC1"/>
    <property type="match status" value="1"/>
</dbReference>